<dbReference type="PANTHER" id="PTHR12789:SF0">
    <property type="entry name" value="DENSITY-REGULATED PROTEIN"/>
    <property type="match status" value="1"/>
</dbReference>
<dbReference type="GO" id="GO:0003743">
    <property type="term" value="F:translation initiation factor activity"/>
    <property type="evidence" value="ECO:0007669"/>
    <property type="project" value="InterPro"/>
</dbReference>
<feature type="domain" description="SUI1" evidence="5">
    <location>
        <begin position="116"/>
        <end position="187"/>
    </location>
</feature>
<dbReference type="Pfam" id="PF21023">
    <property type="entry name" value="DENR_N"/>
    <property type="match status" value="1"/>
</dbReference>
<accession>A0A3N4I9C8</accession>
<dbReference type="EMBL" id="ML119669">
    <property type="protein sequence ID" value="RPA82685.1"/>
    <property type="molecule type" value="Genomic_DNA"/>
</dbReference>
<dbReference type="STRING" id="1160509.A0A3N4I9C8"/>
<dbReference type="InterPro" id="IPR036877">
    <property type="entry name" value="SUI1_dom_sf"/>
</dbReference>
<evidence type="ECO:0000256" key="3">
    <source>
        <dbReference type="ARBA" id="ARBA00020058"/>
    </source>
</evidence>
<reference evidence="6 7" key="1">
    <citation type="journal article" date="2018" name="Nat. Ecol. Evol.">
        <title>Pezizomycetes genomes reveal the molecular basis of ectomycorrhizal truffle lifestyle.</title>
        <authorList>
            <person name="Murat C."/>
            <person name="Payen T."/>
            <person name="Noel B."/>
            <person name="Kuo A."/>
            <person name="Morin E."/>
            <person name="Chen J."/>
            <person name="Kohler A."/>
            <person name="Krizsan K."/>
            <person name="Balestrini R."/>
            <person name="Da Silva C."/>
            <person name="Montanini B."/>
            <person name="Hainaut M."/>
            <person name="Levati E."/>
            <person name="Barry K.W."/>
            <person name="Belfiori B."/>
            <person name="Cichocki N."/>
            <person name="Clum A."/>
            <person name="Dockter R.B."/>
            <person name="Fauchery L."/>
            <person name="Guy J."/>
            <person name="Iotti M."/>
            <person name="Le Tacon F."/>
            <person name="Lindquist E.A."/>
            <person name="Lipzen A."/>
            <person name="Malagnac F."/>
            <person name="Mello A."/>
            <person name="Molinier V."/>
            <person name="Miyauchi S."/>
            <person name="Poulain J."/>
            <person name="Riccioni C."/>
            <person name="Rubini A."/>
            <person name="Sitrit Y."/>
            <person name="Splivallo R."/>
            <person name="Traeger S."/>
            <person name="Wang M."/>
            <person name="Zifcakova L."/>
            <person name="Wipf D."/>
            <person name="Zambonelli A."/>
            <person name="Paolocci F."/>
            <person name="Nowrousian M."/>
            <person name="Ottonello S."/>
            <person name="Baldrian P."/>
            <person name="Spatafora J.W."/>
            <person name="Henrissat B."/>
            <person name="Nagy L.G."/>
            <person name="Aury J.M."/>
            <person name="Wincker P."/>
            <person name="Grigoriev I.V."/>
            <person name="Bonfante P."/>
            <person name="Martin F.M."/>
        </authorList>
    </citation>
    <scope>NUCLEOTIDE SEQUENCE [LARGE SCALE GENOMIC DNA]</scope>
    <source>
        <strain evidence="6 7">RN42</strain>
    </source>
</reference>
<evidence type="ECO:0000259" key="5">
    <source>
        <dbReference type="PROSITE" id="PS50296"/>
    </source>
</evidence>
<feature type="compositionally biased region" description="Polar residues" evidence="4">
    <location>
        <begin position="9"/>
        <end position="22"/>
    </location>
</feature>
<dbReference type="CDD" id="cd11607">
    <property type="entry name" value="DENR_C"/>
    <property type="match status" value="1"/>
</dbReference>
<comment type="similarity">
    <text evidence="1">Belongs to the DENR family.</text>
</comment>
<sequence>MSIQEARKLQTTSKQHPSTMSEITEPQAKNVLYCAVCSFPPEYCEFGPSSTKCKEWLQKSHPELYSKIWEADPAAAAAAPVNPATQDKAAHAQAKLEAKHMANLAKEMEKAKLAKIQITEIERTKRKHVTVIVGLEDFGLDMKKTAKELGKKFATGCSVTKRPAGGEEITLQGECGEEVKDWLEEVKKIDGKQIDVGRGKK</sequence>
<evidence type="ECO:0000313" key="7">
    <source>
        <dbReference type="Proteomes" id="UP000275078"/>
    </source>
</evidence>
<evidence type="ECO:0000256" key="1">
    <source>
        <dbReference type="ARBA" id="ARBA00007514"/>
    </source>
</evidence>
<organism evidence="6 7">
    <name type="scientific">Ascobolus immersus RN42</name>
    <dbReference type="NCBI Taxonomy" id="1160509"/>
    <lineage>
        <taxon>Eukaryota</taxon>
        <taxon>Fungi</taxon>
        <taxon>Dikarya</taxon>
        <taxon>Ascomycota</taxon>
        <taxon>Pezizomycotina</taxon>
        <taxon>Pezizomycetes</taxon>
        <taxon>Pezizales</taxon>
        <taxon>Ascobolaceae</taxon>
        <taxon>Ascobolus</taxon>
    </lineage>
</organism>
<dbReference type="Pfam" id="PF01253">
    <property type="entry name" value="SUI1"/>
    <property type="match status" value="1"/>
</dbReference>
<dbReference type="InterPro" id="IPR048517">
    <property type="entry name" value="DENR_N"/>
</dbReference>
<feature type="region of interest" description="Disordered" evidence="4">
    <location>
        <begin position="1"/>
        <end position="22"/>
    </location>
</feature>
<dbReference type="Proteomes" id="UP000275078">
    <property type="component" value="Unassembled WGS sequence"/>
</dbReference>
<dbReference type="GO" id="GO:0002188">
    <property type="term" value="P:translation reinitiation"/>
    <property type="evidence" value="ECO:0007669"/>
    <property type="project" value="TreeGrafter"/>
</dbReference>
<evidence type="ECO:0000313" key="6">
    <source>
        <dbReference type="EMBL" id="RPA82685.1"/>
    </source>
</evidence>
<dbReference type="PROSITE" id="PS50296">
    <property type="entry name" value="SUI1"/>
    <property type="match status" value="1"/>
</dbReference>
<dbReference type="GO" id="GO:0001731">
    <property type="term" value="P:formation of translation preinitiation complex"/>
    <property type="evidence" value="ECO:0007669"/>
    <property type="project" value="TreeGrafter"/>
</dbReference>
<comment type="subunit">
    <text evidence="2">Interacts with the 40S ribosomal subunit.</text>
</comment>
<dbReference type="InterPro" id="IPR046447">
    <property type="entry name" value="DENR_C"/>
</dbReference>
<dbReference type="InterPro" id="IPR050318">
    <property type="entry name" value="DENR/SUI1_TIF"/>
</dbReference>
<dbReference type="SUPFAM" id="SSF55159">
    <property type="entry name" value="eIF1-like"/>
    <property type="match status" value="1"/>
</dbReference>
<dbReference type="InterPro" id="IPR001950">
    <property type="entry name" value="SUI1"/>
</dbReference>
<evidence type="ECO:0000256" key="2">
    <source>
        <dbReference type="ARBA" id="ARBA00011742"/>
    </source>
</evidence>
<proteinExistence type="inferred from homology"/>
<keyword evidence="7" id="KW-1185">Reference proteome</keyword>
<dbReference type="PANTHER" id="PTHR12789">
    <property type="entry name" value="DENSITY-REGULATED PROTEIN HOMOLOG"/>
    <property type="match status" value="1"/>
</dbReference>
<dbReference type="AlphaFoldDB" id="A0A3N4I9C8"/>
<gene>
    <name evidence="6" type="ORF">BJ508DRAFT_237705</name>
</gene>
<evidence type="ECO:0000256" key="4">
    <source>
        <dbReference type="SAM" id="MobiDB-lite"/>
    </source>
</evidence>
<dbReference type="GO" id="GO:0003729">
    <property type="term" value="F:mRNA binding"/>
    <property type="evidence" value="ECO:0007669"/>
    <property type="project" value="TreeGrafter"/>
</dbReference>
<protein>
    <recommendedName>
        <fullName evidence="3">Translation machinery-associated protein 22</fullName>
    </recommendedName>
</protein>
<name>A0A3N4I9C8_ASCIM</name>
<dbReference type="Gene3D" id="3.30.780.10">
    <property type="entry name" value="SUI1-like domain"/>
    <property type="match status" value="1"/>
</dbReference>
<dbReference type="OrthoDB" id="277199at2759"/>